<name>A0A9D4W6J0_PEA</name>
<dbReference type="Pfam" id="PF03912">
    <property type="entry name" value="Psb28"/>
    <property type="match status" value="1"/>
</dbReference>
<protein>
    <recommendedName>
        <fullName evidence="5">Photosystem II reaction center Psb28 protein</fullName>
    </recommendedName>
</protein>
<evidence type="ECO:0000256" key="2">
    <source>
        <dbReference type="ARBA" id="ARBA00022531"/>
    </source>
</evidence>
<dbReference type="Proteomes" id="UP001058974">
    <property type="component" value="Chromosome 6"/>
</dbReference>
<keyword evidence="4 5" id="KW-0604">Photosystem II</keyword>
<evidence type="ECO:0000256" key="4">
    <source>
        <dbReference type="ARBA" id="ARBA00023276"/>
    </source>
</evidence>
<gene>
    <name evidence="6" type="ORF">KIW84_061754</name>
</gene>
<accession>A0A9D4W6J0</accession>
<keyword evidence="7" id="KW-1185">Reference proteome</keyword>
<keyword evidence="2 5" id="KW-0602">Photosynthesis</keyword>
<comment type="subcellular location">
    <subcellularLocation>
        <location evidence="1">Membrane</location>
        <topology evidence="1">Peripheral membrane protein</topology>
    </subcellularLocation>
</comment>
<dbReference type="Gene3D" id="2.40.30.220">
    <property type="entry name" value="Photosystem II Psb28"/>
    <property type="match status" value="1"/>
</dbReference>
<evidence type="ECO:0000256" key="3">
    <source>
        <dbReference type="ARBA" id="ARBA00023136"/>
    </source>
</evidence>
<evidence type="ECO:0000256" key="1">
    <source>
        <dbReference type="ARBA" id="ARBA00004170"/>
    </source>
</evidence>
<dbReference type="Gramene" id="Psat06G0175400-T2">
    <property type="protein sequence ID" value="KAI5395275.1"/>
    <property type="gene ID" value="KIW84_061754"/>
</dbReference>
<dbReference type="AlphaFoldDB" id="A0A9D4W6J0"/>
<keyword evidence="3" id="KW-0472">Membrane</keyword>
<dbReference type="EMBL" id="JAMSHJ010000006">
    <property type="protein sequence ID" value="KAI5395275.1"/>
    <property type="molecule type" value="Genomic_DNA"/>
</dbReference>
<dbReference type="GO" id="GO:0009535">
    <property type="term" value="C:chloroplast thylakoid membrane"/>
    <property type="evidence" value="ECO:0007669"/>
    <property type="project" value="TreeGrafter"/>
</dbReference>
<sequence length="132" mass="14464">MATMHSLALSSSLYRNSVQKPRSYSVSSAIVHGSLNFNSSFNGQHLHVPSLRLPMITQKTPMYTPVIMMAGKPKIQFIQGTDELTIPDVKLTKSKDGTNGMAIFRNRSKVYNADSTGLGSVHEIHGALLECE</sequence>
<dbReference type="PANTHER" id="PTHR34963">
    <property type="match status" value="1"/>
</dbReference>
<comment type="similarity">
    <text evidence="5">Belongs to the Psb28 family.</text>
</comment>
<dbReference type="GO" id="GO:0015979">
    <property type="term" value="P:photosynthesis"/>
    <property type="evidence" value="ECO:0007669"/>
    <property type="project" value="UniProtKB-KW"/>
</dbReference>
<comment type="caution">
    <text evidence="6">The sequence shown here is derived from an EMBL/GenBank/DDBJ whole genome shotgun (WGS) entry which is preliminary data.</text>
</comment>
<dbReference type="PANTHER" id="PTHR34963:SF2">
    <property type="entry name" value="PHOTOSYSTEM II REACTION CENTER PSB28 PROTEIN, CHLOROPLASTIC"/>
    <property type="match status" value="1"/>
</dbReference>
<organism evidence="6 7">
    <name type="scientific">Pisum sativum</name>
    <name type="common">Garden pea</name>
    <name type="synonym">Lathyrus oleraceus</name>
    <dbReference type="NCBI Taxonomy" id="3888"/>
    <lineage>
        <taxon>Eukaryota</taxon>
        <taxon>Viridiplantae</taxon>
        <taxon>Streptophyta</taxon>
        <taxon>Embryophyta</taxon>
        <taxon>Tracheophyta</taxon>
        <taxon>Spermatophyta</taxon>
        <taxon>Magnoliopsida</taxon>
        <taxon>eudicotyledons</taxon>
        <taxon>Gunneridae</taxon>
        <taxon>Pentapetalae</taxon>
        <taxon>rosids</taxon>
        <taxon>fabids</taxon>
        <taxon>Fabales</taxon>
        <taxon>Fabaceae</taxon>
        <taxon>Papilionoideae</taxon>
        <taxon>50 kb inversion clade</taxon>
        <taxon>NPAAA clade</taxon>
        <taxon>Hologalegina</taxon>
        <taxon>IRL clade</taxon>
        <taxon>Fabeae</taxon>
        <taxon>Lathyrus</taxon>
    </lineage>
</organism>
<dbReference type="InterPro" id="IPR038676">
    <property type="entry name" value="Psb28_c1_sf"/>
</dbReference>
<dbReference type="GO" id="GO:0009654">
    <property type="term" value="C:photosystem II oxygen evolving complex"/>
    <property type="evidence" value="ECO:0007669"/>
    <property type="project" value="InterPro"/>
</dbReference>
<evidence type="ECO:0000313" key="7">
    <source>
        <dbReference type="Proteomes" id="UP001058974"/>
    </source>
</evidence>
<reference evidence="6 7" key="1">
    <citation type="journal article" date="2022" name="Nat. Genet.">
        <title>Improved pea reference genome and pan-genome highlight genomic features and evolutionary characteristics.</title>
        <authorList>
            <person name="Yang T."/>
            <person name="Liu R."/>
            <person name="Luo Y."/>
            <person name="Hu S."/>
            <person name="Wang D."/>
            <person name="Wang C."/>
            <person name="Pandey M.K."/>
            <person name="Ge S."/>
            <person name="Xu Q."/>
            <person name="Li N."/>
            <person name="Li G."/>
            <person name="Huang Y."/>
            <person name="Saxena R.K."/>
            <person name="Ji Y."/>
            <person name="Li M."/>
            <person name="Yan X."/>
            <person name="He Y."/>
            <person name="Liu Y."/>
            <person name="Wang X."/>
            <person name="Xiang C."/>
            <person name="Varshney R.K."/>
            <person name="Ding H."/>
            <person name="Gao S."/>
            <person name="Zong X."/>
        </authorList>
    </citation>
    <scope>NUCLEOTIDE SEQUENCE [LARGE SCALE GENOMIC DNA]</scope>
    <source>
        <strain evidence="6 7">cv. Zhongwan 6</strain>
    </source>
</reference>
<evidence type="ECO:0000256" key="5">
    <source>
        <dbReference type="RuleBase" id="RU003509"/>
    </source>
</evidence>
<evidence type="ECO:0000313" key="6">
    <source>
        <dbReference type="EMBL" id="KAI5395275.1"/>
    </source>
</evidence>
<dbReference type="InterPro" id="IPR005610">
    <property type="entry name" value="PSII_Psb28_class-1"/>
</dbReference>
<proteinExistence type="inferred from homology"/>